<dbReference type="InterPro" id="IPR050942">
    <property type="entry name" value="F-box_BR-signaling"/>
</dbReference>
<dbReference type="AlphaFoldDB" id="A0A7J7MHQ0"/>
<feature type="compositionally biased region" description="Polar residues" evidence="1">
    <location>
        <begin position="381"/>
        <end position="393"/>
    </location>
</feature>
<dbReference type="Proteomes" id="UP000541444">
    <property type="component" value="Unassembled WGS sequence"/>
</dbReference>
<dbReference type="OrthoDB" id="1023001at2759"/>
<comment type="caution">
    <text evidence="3">The sequence shown here is derived from an EMBL/GenBank/DDBJ whole genome shotgun (WGS) entry which is preliminary data.</text>
</comment>
<accession>A0A7J7MHQ0</accession>
<reference evidence="3 4" key="1">
    <citation type="journal article" date="2020" name="IScience">
        <title>Genome Sequencing of the Endangered Kingdonia uniflora (Circaeasteraceae, Ranunculales) Reveals Potential Mechanisms of Evolutionary Specialization.</title>
        <authorList>
            <person name="Sun Y."/>
            <person name="Deng T."/>
            <person name="Zhang A."/>
            <person name="Moore M.J."/>
            <person name="Landis J.B."/>
            <person name="Lin N."/>
            <person name="Zhang H."/>
            <person name="Zhang X."/>
            <person name="Huang J."/>
            <person name="Zhang X."/>
            <person name="Sun H."/>
            <person name="Wang H."/>
        </authorList>
    </citation>
    <scope>NUCLEOTIDE SEQUENCE [LARGE SCALE GENOMIC DNA]</scope>
    <source>
        <strain evidence="3">TB1705</strain>
        <tissue evidence="3">Leaf</tissue>
    </source>
</reference>
<feature type="region of interest" description="Disordered" evidence="1">
    <location>
        <begin position="424"/>
        <end position="445"/>
    </location>
</feature>
<name>A0A7J7MHQ0_9MAGN</name>
<feature type="domain" description="KIB1-4 beta-propeller" evidence="2">
    <location>
        <begin position="105"/>
        <end position="325"/>
    </location>
</feature>
<dbReference type="Pfam" id="PF03478">
    <property type="entry name" value="Beta-prop_KIB1-4"/>
    <property type="match status" value="2"/>
</dbReference>
<feature type="compositionally biased region" description="Polar residues" evidence="1">
    <location>
        <begin position="431"/>
        <end position="440"/>
    </location>
</feature>
<gene>
    <name evidence="3" type="ORF">GIB67_026750</name>
</gene>
<evidence type="ECO:0000313" key="3">
    <source>
        <dbReference type="EMBL" id="KAF6154294.1"/>
    </source>
</evidence>
<evidence type="ECO:0000256" key="1">
    <source>
        <dbReference type="SAM" id="MobiDB-lite"/>
    </source>
</evidence>
<feature type="domain" description="KIB1-4 beta-propeller" evidence="2">
    <location>
        <begin position="519"/>
        <end position="764"/>
    </location>
</feature>
<feature type="region of interest" description="Disordered" evidence="1">
    <location>
        <begin position="368"/>
        <end position="394"/>
    </location>
</feature>
<dbReference type="InterPro" id="IPR005174">
    <property type="entry name" value="KIB1-4_b-propeller"/>
</dbReference>
<evidence type="ECO:0000313" key="4">
    <source>
        <dbReference type="Proteomes" id="UP000541444"/>
    </source>
</evidence>
<proteinExistence type="predicted"/>
<sequence>MGGSNWSELQPELLHAIRSRVLGNSVVDYIRFGAVCKSWGSVIVEKPRCLPPQIPLIMISSEPNIKTYSSFFYSHDSKNHYQPERERKSNSGRFTVGHDHGWMVALGHDHGWMITMGHNDLGLYSASLVNPITGDEILLPSLDGLIITYAMLSSHPTLTRDSENHCLVMALDKVKFFSQRLVLCKPGDDKWTVIENVKECEDLAYCNGILYCLSSRKRAVIVCDIATSSMVEQIGFPTPCEKHVRSHLIESFGEILLLRAYFGQPYASGDDRVVRFAVFRLDQSSRKWSEVKSIGDRTIFLSKLSKISLLASNHPGIKPNCILFLLGMKRYTVFSLEDNSTEEFPFDAILNDEDSRLRRKAVKKNITDGTTPAGTLGSGSPIASPQGNGTNMFKSVGVRSGRSLDVEAEMTNMDQGGLVFGTREEQRDNGGLQNPKNPSSSKKRRITMGGSKWSELLPELLLVIRSRVLKNSVDDYIRFGAVCKPWGSVIVEKPRCLPPQIPLIMKSSKTYSKTISSCFYSLESKSHYLRESKVGGYQNYRGYGHGWMVTEHYGDDGIIRVSLVNPITGEVLLPLPTELTIIHATLSSHPTLTRDSEDQFVVMALVGDNWDYARLAFCKPGDDNWTIIQGAEDCTDLSYCNGLLYCLNSCKKLVIVCDIGTSSVVTQIDLPESCGEYCHLYLRESSEELLLLKARMKNNRLVGFDVFRLDQSSSKWYEVKSLGDRTIFLSYLGSISLLASNHPGTKPNCIYFLPVHFKEYYGVFSLEDDGIENFPLDAKLYGEYSWQQIWFAPSLW</sequence>
<organism evidence="3 4">
    <name type="scientific">Kingdonia uniflora</name>
    <dbReference type="NCBI Taxonomy" id="39325"/>
    <lineage>
        <taxon>Eukaryota</taxon>
        <taxon>Viridiplantae</taxon>
        <taxon>Streptophyta</taxon>
        <taxon>Embryophyta</taxon>
        <taxon>Tracheophyta</taxon>
        <taxon>Spermatophyta</taxon>
        <taxon>Magnoliopsida</taxon>
        <taxon>Ranunculales</taxon>
        <taxon>Circaeasteraceae</taxon>
        <taxon>Kingdonia</taxon>
    </lineage>
</organism>
<evidence type="ECO:0000259" key="2">
    <source>
        <dbReference type="Pfam" id="PF03478"/>
    </source>
</evidence>
<dbReference type="EMBL" id="JACGCM010001501">
    <property type="protein sequence ID" value="KAF6154294.1"/>
    <property type="molecule type" value="Genomic_DNA"/>
</dbReference>
<protein>
    <recommendedName>
        <fullName evidence="2">KIB1-4 beta-propeller domain-containing protein</fullName>
    </recommendedName>
</protein>
<keyword evidence="4" id="KW-1185">Reference proteome</keyword>
<dbReference type="PANTHER" id="PTHR44259:SF114">
    <property type="entry name" value="OS06G0707300 PROTEIN"/>
    <property type="match status" value="1"/>
</dbReference>
<dbReference type="PANTHER" id="PTHR44259">
    <property type="entry name" value="OS07G0183000 PROTEIN-RELATED"/>
    <property type="match status" value="1"/>
</dbReference>